<dbReference type="InterPro" id="IPR000555">
    <property type="entry name" value="JAMM/MPN+_dom"/>
</dbReference>
<reference evidence="2 3" key="1">
    <citation type="submission" date="2023-08" db="EMBL/GenBank/DDBJ databases">
        <title>Black Yeasts Isolated from many extreme environments.</title>
        <authorList>
            <person name="Coleine C."/>
            <person name="Stajich J.E."/>
            <person name="Selbmann L."/>
        </authorList>
    </citation>
    <scope>NUCLEOTIDE SEQUENCE [LARGE SCALE GENOMIC DNA]</scope>
    <source>
        <strain evidence="2 3">CCFEE 536</strain>
    </source>
</reference>
<dbReference type="InterPro" id="IPR027652">
    <property type="entry name" value="PRP8"/>
</dbReference>
<feature type="domain" description="JAB1/MPN/MOV34 metalloenzyme" evidence="1">
    <location>
        <begin position="1"/>
        <end position="118"/>
    </location>
</feature>
<dbReference type="Gene3D" id="3.40.140.10">
    <property type="entry name" value="Cytidine Deaminase, domain 2"/>
    <property type="match status" value="1"/>
</dbReference>
<dbReference type="Pfam" id="PF01398">
    <property type="entry name" value="JAB"/>
    <property type="match status" value="1"/>
</dbReference>
<dbReference type="PANTHER" id="PTHR11140:SF0">
    <property type="entry name" value="PRE-MRNA-PROCESSING-SPLICING FACTOR 8"/>
    <property type="match status" value="1"/>
</dbReference>
<accession>A0ABR0M1N1</accession>
<comment type="caution">
    <text evidence="2">The sequence shown here is derived from an EMBL/GenBank/DDBJ whole genome shotgun (WGS) entry which is preliminary data.</text>
</comment>
<protein>
    <submittedName>
        <fullName evidence="2">Pre-mRNA-splicing factor 8</fullName>
    </submittedName>
</protein>
<proteinExistence type="predicted"/>
<organism evidence="2 3">
    <name type="scientific">Cryomyces antarcticus</name>
    <dbReference type="NCBI Taxonomy" id="329879"/>
    <lineage>
        <taxon>Eukaryota</taxon>
        <taxon>Fungi</taxon>
        <taxon>Dikarya</taxon>
        <taxon>Ascomycota</taxon>
        <taxon>Pezizomycotina</taxon>
        <taxon>Dothideomycetes</taxon>
        <taxon>Dothideomycetes incertae sedis</taxon>
        <taxon>Cryomyces</taxon>
    </lineage>
</organism>
<dbReference type="SMART" id="SM00232">
    <property type="entry name" value="JAB_MPN"/>
    <property type="match status" value="1"/>
</dbReference>
<dbReference type="PANTHER" id="PTHR11140">
    <property type="entry name" value="PRE-MRNA SPLICING FACTOR PRP8"/>
    <property type="match status" value="1"/>
</dbReference>
<feature type="non-terminal residue" evidence="2">
    <location>
        <position position="119"/>
    </location>
</feature>
<name>A0ABR0M1N1_9PEZI</name>
<evidence type="ECO:0000313" key="3">
    <source>
        <dbReference type="Proteomes" id="UP001357485"/>
    </source>
</evidence>
<dbReference type="EMBL" id="JAVRRA010003395">
    <property type="protein sequence ID" value="KAK5276453.1"/>
    <property type="molecule type" value="Genomic_DNA"/>
</dbReference>
<dbReference type="Proteomes" id="UP001357485">
    <property type="component" value="Unassembled WGS sequence"/>
</dbReference>
<evidence type="ECO:0000259" key="1">
    <source>
        <dbReference type="SMART" id="SM00232"/>
    </source>
</evidence>
<sequence length="119" mass="13142">MPKNILRRFITIADLRVQVAGYLYGSSPPDAPQVKEVRTIVMVPQVGNTRDVQLPQQLPQHEYLSANGMEPLGLIHTVSGNEPSYMTAADVTQHARLMNAHPSWDKKTVTMTVSFTPGS</sequence>
<evidence type="ECO:0000313" key="2">
    <source>
        <dbReference type="EMBL" id="KAK5276453.1"/>
    </source>
</evidence>
<gene>
    <name evidence="2" type="primary">PRP8_6</name>
    <name evidence="2" type="ORF">LTR16_011183</name>
</gene>
<keyword evidence="3" id="KW-1185">Reference proteome</keyword>